<evidence type="ECO:0000313" key="1">
    <source>
        <dbReference type="EMBL" id="MYM66234.1"/>
    </source>
</evidence>
<name>A0A7X4KAH7_9BURK</name>
<dbReference type="Proteomes" id="UP000450012">
    <property type="component" value="Unassembled WGS sequence"/>
</dbReference>
<proteinExistence type="predicted"/>
<accession>A0A7X4KAH7</accession>
<dbReference type="RefSeq" id="WP_161012833.1">
    <property type="nucleotide sequence ID" value="NZ_WWCK01000002.1"/>
</dbReference>
<dbReference type="AlphaFoldDB" id="A0A7X4KAH7"/>
<sequence>MNQQHNDQNAFPAFVVPQEVEQFLASIGCYKRLNHATNVYWHEVLGYTFTVIDTLPENPLAMSIEGDEPVVIVLNGISAAQREETDGHWYLLTLEELPHFCVHTAYFDIHKEDQKGACRDPIYGLTYVPPPADIIADIPTFFASLGCHLFGDGYTGYLHPLDKLLHYTSAPEAFLREHADLDSSPCSVTPPFSAVLVIDDDIRIERLNDLTMWNIVKVSDLPRYLASYAFADEGVREALAHEREMVLASMIEEYRLKQVAASTMVQTLQTSC</sequence>
<protein>
    <submittedName>
        <fullName evidence="1">Uncharacterized protein</fullName>
    </submittedName>
</protein>
<keyword evidence="2" id="KW-1185">Reference proteome</keyword>
<comment type="caution">
    <text evidence="1">The sequence shown here is derived from an EMBL/GenBank/DDBJ whole genome shotgun (WGS) entry which is preliminary data.</text>
</comment>
<gene>
    <name evidence="1" type="ORF">GTP45_05210</name>
</gene>
<dbReference type="EMBL" id="WWCK01000002">
    <property type="protein sequence ID" value="MYM66234.1"/>
    <property type="molecule type" value="Genomic_DNA"/>
</dbReference>
<reference evidence="1 2" key="1">
    <citation type="submission" date="2019-12" db="EMBL/GenBank/DDBJ databases">
        <title>Novel species isolated from a subtropical stream in China.</title>
        <authorList>
            <person name="Lu H."/>
        </authorList>
    </citation>
    <scope>NUCLEOTIDE SEQUENCE [LARGE SCALE GENOMIC DNA]</scope>
    <source>
        <strain evidence="1 2">FT55W</strain>
    </source>
</reference>
<organism evidence="1 2">
    <name type="scientific">Duganella rivi</name>
    <dbReference type="NCBI Taxonomy" id="2666083"/>
    <lineage>
        <taxon>Bacteria</taxon>
        <taxon>Pseudomonadati</taxon>
        <taxon>Pseudomonadota</taxon>
        <taxon>Betaproteobacteria</taxon>
        <taxon>Burkholderiales</taxon>
        <taxon>Oxalobacteraceae</taxon>
        <taxon>Telluria group</taxon>
        <taxon>Duganella</taxon>
    </lineage>
</organism>
<evidence type="ECO:0000313" key="2">
    <source>
        <dbReference type="Proteomes" id="UP000450012"/>
    </source>
</evidence>